<name>A0A9Q3JUU0_9BASI</name>
<feature type="region of interest" description="Disordered" evidence="1">
    <location>
        <begin position="70"/>
        <end position="130"/>
    </location>
</feature>
<dbReference type="EMBL" id="AVOT02082092">
    <property type="protein sequence ID" value="MBW0568142.1"/>
    <property type="molecule type" value="Genomic_DNA"/>
</dbReference>
<feature type="region of interest" description="Disordered" evidence="1">
    <location>
        <begin position="1"/>
        <end position="22"/>
    </location>
</feature>
<gene>
    <name evidence="2" type="ORF">O181_107857</name>
</gene>
<sequence length="198" mass="22774">MSFGHHNNMSPHPSGPSFPNNLEEIFNSQTEHIRHLQDQIHSCDKALEGLLFQVNNLHVQNQGLTTLAKLKNKETKQRSSSKKGLKKPNQQTVNEISGGSKKSATNRRSKKHTKKPSFPIKKENPHQLTTQEMPEGFEPTKNAFSIHIKSLWGLVYQDSILMRQLTITLAKRYQKELKEKGKYSKDQERQAILRARLR</sequence>
<feature type="compositionally biased region" description="Polar residues" evidence="1">
    <location>
        <begin position="88"/>
        <end position="103"/>
    </location>
</feature>
<feature type="non-terminal residue" evidence="2">
    <location>
        <position position="198"/>
    </location>
</feature>
<keyword evidence="3" id="KW-1185">Reference proteome</keyword>
<feature type="compositionally biased region" description="Basic residues" evidence="1">
    <location>
        <begin position="104"/>
        <end position="115"/>
    </location>
</feature>
<comment type="caution">
    <text evidence="2">The sequence shown here is derived from an EMBL/GenBank/DDBJ whole genome shotgun (WGS) entry which is preliminary data.</text>
</comment>
<dbReference type="OrthoDB" id="3056461at2759"/>
<evidence type="ECO:0000313" key="2">
    <source>
        <dbReference type="EMBL" id="MBW0568142.1"/>
    </source>
</evidence>
<accession>A0A9Q3JUU0</accession>
<protein>
    <submittedName>
        <fullName evidence="2">Uncharacterized protein</fullName>
    </submittedName>
</protein>
<evidence type="ECO:0000256" key="1">
    <source>
        <dbReference type="SAM" id="MobiDB-lite"/>
    </source>
</evidence>
<reference evidence="2" key="1">
    <citation type="submission" date="2021-03" db="EMBL/GenBank/DDBJ databases">
        <title>Draft genome sequence of rust myrtle Austropuccinia psidii MF-1, a brazilian biotype.</title>
        <authorList>
            <person name="Quecine M.C."/>
            <person name="Pachon D.M.R."/>
            <person name="Bonatelli M.L."/>
            <person name="Correr F.H."/>
            <person name="Franceschini L.M."/>
            <person name="Leite T.F."/>
            <person name="Margarido G.R.A."/>
            <person name="Almeida C.A."/>
            <person name="Ferrarezi J.A."/>
            <person name="Labate C.A."/>
        </authorList>
    </citation>
    <scope>NUCLEOTIDE SEQUENCE</scope>
    <source>
        <strain evidence="2">MF-1</strain>
    </source>
</reference>
<organism evidence="2 3">
    <name type="scientific">Austropuccinia psidii MF-1</name>
    <dbReference type="NCBI Taxonomy" id="1389203"/>
    <lineage>
        <taxon>Eukaryota</taxon>
        <taxon>Fungi</taxon>
        <taxon>Dikarya</taxon>
        <taxon>Basidiomycota</taxon>
        <taxon>Pucciniomycotina</taxon>
        <taxon>Pucciniomycetes</taxon>
        <taxon>Pucciniales</taxon>
        <taxon>Sphaerophragmiaceae</taxon>
        <taxon>Austropuccinia</taxon>
    </lineage>
</organism>
<dbReference type="AlphaFoldDB" id="A0A9Q3JUU0"/>
<feature type="compositionally biased region" description="Polar residues" evidence="1">
    <location>
        <begin position="1"/>
        <end position="11"/>
    </location>
</feature>
<proteinExistence type="predicted"/>
<dbReference type="Proteomes" id="UP000765509">
    <property type="component" value="Unassembled WGS sequence"/>
</dbReference>
<evidence type="ECO:0000313" key="3">
    <source>
        <dbReference type="Proteomes" id="UP000765509"/>
    </source>
</evidence>